<organism evidence="3">
    <name type="scientific">freshwater metagenome</name>
    <dbReference type="NCBI Taxonomy" id="449393"/>
    <lineage>
        <taxon>unclassified sequences</taxon>
        <taxon>metagenomes</taxon>
        <taxon>ecological metagenomes</taxon>
    </lineage>
</organism>
<dbReference type="GO" id="GO:0019748">
    <property type="term" value="P:secondary metabolic process"/>
    <property type="evidence" value="ECO:0007669"/>
    <property type="project" value="TreeGrafter"/>
</dbReference>
<dbReference type="InterPro" id="IPR032466">
    <property type="entry name" value="Metal_Hydrolase"/>
</dbReference>
<feature type="domain" description="Amidohydrolase-related" evidence="2">
    <location>
        <begin position="116"/>
        <end position="366"/>
    </location>
</feature>
<dbReference type="PANTHER" id="PTHR21240:SF28">
    <property type="entry name" value="ISO-OROTATE DECARBOXYLASE (EUROFUNG)"/>
    <property type="match status" value="1"/>
</dbReference>
<dbReference type="InterPro" id="IPR032465">
    <property type="entry name" value="ACMSD"/>
</dbReference>
<dbReference type="Gene3D" id="3.20.20.140">
    <property type="entry name" value="Metal-dependent hydrolases"/>
    <property type="match status" value="1"/>
</dbReference>
<evidence type="ECO:0000256" key="1">
    <source>
        <dbReference type="ARBA" id="ARBA00023239"/>
    </source>
</evidence>
<protein>
    <submittedName>
        <fullName evidence="3">Unannotated protein</fullName>
    </submittedName>
</protein>
<dbReference type="SUPFAM" id="SSF51556">
    <property type="entry name" value="Metallo-dependent hydrolases"/>
    <property type="match status" value="1"/>
</dbReference>
<dbReference type="Pfam" id="PF04909">
    <property type="entry name" value="Amidohydro_2"/>
    <property type="match status" value="1"/>
</dbReference>
<dbReference type="GO" id="GO:0016787">
    <property type="term" value="F:hydrolase activity"/>
    <property type="evidence" value="ECO:0007669"/>
    <property type="project" value="InterPro"/>
</dbReference>
<evidence type="ECO:0000259" key="2">
    <source>
        <dbReference type="Pfam" id="PF04909"/>
    </source>
</evidence>
<dbReference type="PANTHER" id="PTHR21240">
    <property type="entry name" value="2-AMINO-3-CARBOXYLMUCONATE-6-SEMIALDEHYDE DECARBOXYLASE"/>
    <property type="match status" value="1"/>
</dbReference>
<keyword evidence="1" id="KW-0456">Lyase</keyword>
<dbReference type="GO" id="GO:0016831">
    <property type="term" value="F:carboxy-lyase activity"/>
    <property type="evidence" value="ECO:0007669"/>
    <property type="project" value="InterPro"/>
</dbReference>
<accession>A0A6J7AUN8</accession>
<gene>
    <name evidence="3" type="ORF">UFOPK3139_03165</name>
</gene>
<reference evidence="3" key="1">
    <citation type="submission" date="2020-05" db="EMBL/GenBank/DDBJ databases">
        <authorList>
            <person name="Chiriac C."/>
            <person name="Salcher M."/>
            <person name="Ghai R."/>
            <person name="Kavagutti S V."/>
        </authorList>
    </citation>
    <scope>NUCLEOTIDE SEQUENCE</scope>
</reference>
<sequence>MTASIISADSHFVEPPEMWVERIDPAYRDRAPRLASEVDGQRGAFLVCEGLVPASGGGYFAAGTAPEDLPEVLARGYDAVPPHVRDPAARVTEQKKDGVLAEVLYSSYGMQLFHLDDGDLRDACFRAFNDWAADYCSEDPSRLIGTGLVALDDIAVATEELRRIAKKGLRGAMIWAEPPAERPYSHPDYEPFFAVAQELDMKLSLHSLTSRRKDSDPAKGDMLFRAVILYQEVARTISDLILHGVCEKFPSLTFVSAENEIAWLPFHLWRMDQLHEKLHKMSSVSLSLKPSEYFSRQIYATFIEDPMFANTSSSMGVDNIMWSSDFPHLASTFPHSHQFIADNLKGLSAADQQKIVHDNVARLYGLGV</sequence>
<proteinExistence type="predicted"/>
<dbReference type="EMBL" id="CAFABA010000224">
    <property type="protein sequence ID" value="CAB4836721.1"/>
    <property type="molecule type" value="Genomic_DNA"/>
</dbReference>
<dbReference type="GO" id="GO:0005737">
    <property type="term" value="C:cytoplasm"/>
    <property type="evidence" value="ECO:0007669"/>
    <property type="project" value="TreeGrafter"/>
</dbReference>
<name>A0A6J7AUN8_9ZZZZ</name>
<dbReference type="AlphaFoldDB" id="A0A6J7AUN8"/>
<evidence type="ECO:0000313" key="3">
    <source>
        <dbReference type="EMBL" id="CAB4836721.1"/>
    </source>
</evidence>
<dbReference type="InterPro" id="IPR006680">
    <property type="entry name" value="Amidohydro-rel"/>
</dbReference>